<organism evidence="2 3">
    <name type="scientific">Mumia zhuanghuii</name>
    <dbReference type="NCBI Taxonomy" id="2585211"/>
    <lineage>
        <taxon>Bacteria</taxon>
        <taxon>Bacillati</taxon>
        <taxon>Actinomycetota</taxon>
        <taxon>Actinomycetes</taxon>
        <taxon>Propionibacteriales</taxon>
        <taxon>Nocardioidaceae</taxon>
        <taxon>Mumia</taxon>
    </lineage>
</organism>
<evidence type="ECO:0000313" key="3">
    <source>
        <dbReference type="Proteomes" id="UP000307768"/>
    </source>
</evidence>
<accession>A0A5Q6RRP9</accession>
<dbReference type="EMBL" id="VDFQ02000005">
    <property type="protein sequence ID" value="KAA1420773.1"/>
    <property type="molecule type" value="Genomic_DNA"/>
</dbReference>
<dbReference type="GO" id="GO:0004519">
    <property type="term" value="F:endonuclease activity"/>
    <property type="evidence" value="ECO:0007669"/>
    <property type="project" value="UniProtKB-KW"/>
</dbReference>
<keyword evidence="2" id="KW-0540">Nuclease</keyword>
<dbReference type="OrthoDB" id="4464809at2"/>
<dbReference type="Proteomes" id="UP000307768">
    <property type="component" value="Unassembled WGS sequence"/>
</dbReference>
<dbReference type="AlphaFoldDB" id="A0A5Q6RRP9"/>
<dbReference type="InterPro" id="IPR003615">
    <property type="entry name" value="HNH_nuc"/>
</dbReference>
<proteinExistence type="predicted"/>
<sequence>MSGGTGLIAYARATTDASPVSSTDKLPWPDHRVKPYEYKFGMELVSEPDEPVVTRWTDMQSTIGSGALASNGFITVKTDMGVSDLIVYFTGEGHGDDTPPLSELDIPANLDTRAWQTRAIAARRGQSAFRRQLLDAYGGACAITGTRVTDVLEAAHITPYRGQHTNDARNGLLLRSDVHTLFDLHRLTVLPTRQVRVAPAIGGEYAQLNNREIAVVVEQLGPDTGLLRRHNKACSWLR</sequence>
<reference evidence="2 3" key="1">
    <citation type="submission" date="2019-09" db="EMBL/GenBank/DDBJ databases">
        <title>Mumia zhuanghuii sp. nov. isolated from the intestinal contents of plateau pika (Ochotona curzoniae) in the Qinghai-Tibet plateau of China.</title>
        <authorList>
            <person name="Tian Z."/>
        </authorList>
    </citation>
    <scope>NUCLEOTIDE SEQUENCE [LARGE SCALE GENOMIC DNA]</scope>
    <source>
        <strain evidence="3">350</strain>
    </source>
</reference>
<keyword evidence="2" id="KW-0378">Hydrolase</keyword>
<protein>
    <submittedName>
        <fullName evidence="2">HNH endonuclease</fullName>
    </submittedName>
</protein>
<keyword evidence="2" id="KW-0255">Endonuclease</keyword>
<name>A0A5Q6RRP9_9ACTN</name>
<dbReference type="Pfam" id="PF13391">
    <property type="entry name" value="HNH_2"/>
    <property type="match status" value="1"/>
</dbReference>
<comment type="caution">
    <text evidence="2">The sequence shown here is derived from an EMBL/GenBank/DDBJ whole genome shotgun (WGS) entry which is preliminary data.</text>
</comment>
<evidence type="ECO:0000259" key="1">
    <source>
        <dbReference type="Pfam" id="PF13391"/>
    </source>
</evidence>
<gene>
    <name evidence="2" type="ORF">FE697_017265</name>
</gene>
<evidence type="ECO:0000313" key="2">
    <source>
        <dbReference type="EMBL" id="KAA1420773.1"/>
    </source>
</evidence>
<feature type="domain" description="HNH nuclease" evidence="1">
    <location>
        <begin position="141"/>
        <end position="189"/>
    </location>
</feature>